<keyword evidence="5" id="KW-0460">Magnesium</keyword>
<evidence type="ECO:0000256" key="2">
    <source>
        <dbReference type="ARBA" id="ARBA00022679"/>
    </source>
</evidence>
<dbReference type="InterPro" id="IPR004568">
    <property type="entry name" value="Ppantetheine-prot_Trfase_dom"/>
</dbReference>
<keyword evidence="2 9" id="KW-0808">Transferase</keyword>
<dbReference type="KEGG" id="sdyn:Mal52_23070"/>
<sequence>MIERHGELFLNRVYTENEIQYCQRRKEYLQHYAARWAAKEAVMKTLGTGWVRGMSWRDIEVSNHKSGRPDILMSGGAKEVADGLGVTQVMVTLSHCRAYATATAIAVQG</sequence>
<dbReference type="InterPro" id="IPR008278">
    <property type="entry name" value="4-PPantetheinyl_Trfase_dom"/>
</dbReference>
<gene>
    <name evidence="9" type="primary">acpS</name>
    <name evidence="9" type="ORF">Mal52_23070</name>
</gene>
<dbReference type="EMBL" id="CP036276">
    <property type="protein sequence ID" value="QDU43830.1"/>
    <property type="molecule type" value="Genomic_DNA"/>
</dbReference>
<dbReference type="NCBIfam" id="TIGR00556">
    <property type="entry name" value="pantethn_trn"/>
    <property type="match status" value="1"/>
</dbReference>
<evidence type="ECO:0000256" key="1">
    <source>
        <dbReference type="ARBA" id="ARBA00022516"/>
    </source>
</evidence>
<dbReference type="EC" id="2.7.8.7" evidence="9"/>
<dbReference type="AlphaFoldDB" id="A0A517ZMY1"/>
<evidence type="ECO:0000256" key="5">
    <source>
        <dbReference type="ARBA" id="ARBA00022842"/>
    </source>
</evidence>
<dbReference type="GO" id="GO:0008897">
    <property type="term" value="F:holo-[acyl-carrier-protein] synthase activity"/>
    <property type="evidence" value="ECO:0007669"/>
    <property type="project" value="UniProtKB-EC"/>
</dbReference>
<evidence type="ECO:0000256" key="3">
    <source>
        <dbReference type="ARBA" id="ARBA00022723"/>
    </source>
</evidence>
<dbReference type="Proteomes" id="UP000319383">
    <property type="component" value="Chromosome"/>
</dbReference>
<evidence type="ECO:0000313" key="9">
    <source>
        <dbReference type="EMBL" id="QDU43830.1"/>
    </source>
</evidence>
<evidence type="ECO:0000259" key="8">
    <source>
        <dbReference type="Pfam" id="PF01648"/>
    </source>
</evidence>
<dbReference type="InterPro" id="IPR037143">
    <property type="entry name" value="4-PPantetheinyl_Trfase_dom_sf"/>
</dbReference>
<dbReference type="NCBIfam" id="TIGR00516">
    <property type="entry name" value="acpS"/>
    <property type="match status" value="1"/>
</dbReference>
<dbReference type="Pfam" id="PF01648">
    <property type="entry name" value="ACPS"/>
    <property type="match status" value="1"/>
</dbReference>
<dbReference type="Gene3D" id="3.90.470.20">
    <property type="entry name" value="4'-phosphopantetheinyl transferase domain"/>
    <property type="match status" value="1"/>
</dbReference>
<keyword evidence="3" id="KW-0479">Metal-binding</keyword>
<reference evidence="9 10" key="1">
    <citation type="submission" date="2019-02" db="EMBL/GenBank/DDBJ databases">
        <title>Deep-cultivation of Planctomycetes and their phenomic and genomic characterization uncovers novel biology.</title>
        <authorList>
            <person name="Wiegand S."/>
            <person name="Jogler M."/>
            <person name="Boedeker C."/>
            <person name="Pinto D."/>
            <person name="Vollmers J."/>
            <person name="Rivas-Marin E."/>
            <person name="Kohn T."/>
            <person name="Peeters S.H."/>
            <person name="Heuer A."/>
            <person name="Rast P."/>
            <person name="Oberbeckmann S."/>
            <person name="Bunk B."/>
            <person name="Jeske O."/>
            <person name="Meyerdierks A."/>
            <person name="Storesund J.E."/>
            <person name="Kallscheuer N."/>
            <person name="Luecker S."/>
            <person name="Lage O.M."/>
            <person name="Pohl T."/>
            <person name="Merkel B.J."/>
            <person name="Hornburger P."/>
            <person name="Mueller R.-W."/>
            <person name="Bruemmer F."/>
            <person name="Labrenz M."/>
            <person name="Spormann A.M."/>
            <person name="Op den Camp H."/>
            <person name="Overmann J."/>
            <person name="Amann R."/>
            <person name="Jetten M.S.M."/>
            <person name="Mascher T."/>
            <person name="Medema M.H."/>
            <person name="Devos D.P."/>
            <person name="Kaster A.-K."/>
            <person name="Ovreas L."/>
            <person name="Rohde M."/>
            <person name="Galperin M.Y."/>
            <person name="Jogler C."/>
        </authorList>
    </citation>
    <scope>NUCLEOTIDE SEQUENCE [LARGE SCALE GENOMIC DNA]</scope>
    <source>
        <strain evidence="9 10">Mal52</strain>
    </source>
</reference>
<keyword evidence="7" id="KW-0275">Fatty acid biosynthesis</keyword>
<protein>
    <submittedName>
        <fullName evidence="9">Holo-[acyl-carrier-protein] synthase</fullName>
        <ecNumber evidence="9">2.7.8.7</ecNumber>
    </submittedName>
</protein>
<feature type="domain" description="4'-phosphopantetheinyl transferase" evidence="8">
    <location>
        <begin position="2"/>
        <end position="81"/>
    </location>
</feature>
<evidence type="ECO:0000256" key="6">
    <source>
        <dbReference type="ARBA" id="ARBA00023098"/>
    </source>
</evidence>
<keyword evidence="1" id="KW-0444">Lipid biosynthesis</keyword>
<keyword evidence="6" id="KW-0443">Lipid metabolism</keyword>
<dbReference type="GO" id="GO:0000287">
    <property type="term" value="F:magnesium ion binding"/>
    <property type="evidence" value="ECO:0007669"/>
    <property type="project" value="InterPro"/>
</dbReference>
<name>A0A517ZMY1_9PLAN</name>
<dbReference type="SUPFAM" id="SSF56214">
    <property type="entry name" value="4'-phosphopantetheinyl transferase"/>
    <property type="match status" value="1"/>
</dbReference>
<keyword evidence="4" id="KW-0276">Fatty acid metabolism</keyword>
<evidence type="ECO:0000256" key="7">
    <source>
        <dbReference type="ARBA" id="ARBA00023160"/>
    </source>
</evidence>
<evidence type="ECO:0000313" key="10">
    <source>
        <dbReference type="Proteomes" id="UP000319383"/>
    </source>
</evidence>
<dbReference type="GO" id="GO:0006633">
    <property type="term" value="P:fatty acid biosynthetic process"/>
    <property type="evidence" value="ECO:0007669"/>
    <property type="project" value="UniProtKB-KW"/>
</dbReference>
<evidence type="ECO:0000256" key="4">
    <source>
        <dbReference type="ARBA" id="ARBA00022832"/>
    </source>
</evidence>
<organism evidence="9 10">
    <name type="scientific">Symmachiella dynata</name>
    <dbReference type="NCBI Taxonomy" id="2527995"/>
    <lineage>
        <taxon>Bacteria</taxon>
        <taxon>Pseudomonadati</taxon>
        <taxon>Planctomycetota</taxon>
        <taxon>Planctomycetia</taxon>
        <taxon>Planctomycetales</taxon>
        <taxon>Planctomycetaceae</taxon>
        <taxon>Symmachiella</taxon>
    </lineage>
</organism>
<proteinExistence type="predicted"/>
<keyword evidence="10" id="KW-1185">Reference proteome</keyword>
<accession>A0A517ZMY1</accession>
<dbReference type="InterPro" id="IPR002582">
    <property type="entry name" value="ACPS"/>
</dbReference>